<organism evidence="6 7">
    <name type="scientific">Candidatus Vagococcus giribetii</name>
    <dbReference type="NCBI Taxonomy" id="2230876"/>
    <lineage>
        <taxon>Bacteria</taxon>
        <taxon>Bacillati</taxon>
        <taxon>Bacillota</taxon>
        <taxon>Bacilli</taxon>
        <taxon>Lactobacillales</taxon>
        <taxon>Enterococcaceae</taxon>
        <taxon>Vagococcus</taxon>
    </lineage>
</organism>
<evidence type="ECO:0000313" key="7">
    <source>
        <dbReference type="Proteomes" id="UP000664857"/>
    </source>
</evidence>
<dbReference type="Gene3D" id="3.40.50.10490">
    <property type="entry name" value="Glucose-6-phosphate isomerase like protein, domain 1"/>
    <property type="match status" value="1"/>
</dbReference>
<dbReference type="EMBL" id="JAFLVX010000009">
    <property type="protein sequence ID" value="MBO0476031.1"/>
    <property type="molecule type" value="Genomic_DNA"/>
</dbReference>
<feature type="domain" description="SIS" evidence="5">
    <location>
        <begin position="122"/>
        <end position="263"/>
    </location>
</feature>
<dbReference type="Pfam" id="PF01380">
    <property type="entry name" value="SIS"/>
    <property type="match status" value="1"/>
</dbReference>
<dbReference type="Pfam" id="PF01418">
    <property type="entry name" value="HTH_6"/>
    <property type="match status" value="1"/>
</dbReference>
<dbReference type="Gene3D" id="1.10.10.10">
    <property type="entry name" value="Winged helix-like DNA-binding domain superfamily/Winged helix DNA-binding domain"/>
    <property type="match status" value="1"/>
</dbReference>
<dbReference type="InterPro" id="IPR009057">
    <property type="entry name" value="Homeodomain-like_sf"/>
</dbReference>
<keyword evidence="3" id="KW-0804">Transcription</keyword>
<dbReference type="SUPFAM" id="SSF53697">
    <property type="entry name" value="SIS domain"/>
    <property type="match status" value="1"/>
</dbReference>
<dbReference type="PANTHER" id="PTHR30514">
    <property type="entry name" value="GLUCOKINASE"/>
    <property type="match status" value="1"/>
</dbReference>
<gene>
    <name evidence="6" type="ORF">DOK76_03045</name>
</gene>
<comment type="caution">
    <text evidence="6">The sequence shown here is derived from an EMBL/GenBank/DDBJ whole genome shotgun (WGS) entry which is preliminary data.</text>
</comment>
<keyword evidence="2" id="KW-0238">DNA-binding</keyword>
<evidence type="ECO:0000259" key="5">
    <source>
        <dbReference type="PROSITE" id="PS51464"/>
    </source>
</evidence>
<evidence type="ECO:0000313" key="6">
    <source>
        <dbReference type="EMBL" id="MBO0476031.1"/>
    </source>
</evidence>
<dbReference type="PROSITE" id="PS51071">
    <property type="entry name" value="HTH_RPIR"/>
    <property type="match status" value="1"/>
</dbReference>
<reference evidence="6 7" key="1">
    <citation type="submission" date="2021-03" db="EMBL/GenBank/DDBJ databases">
        <title>Enterococcal diversity collection.</title>
        <authorList>
            <person name="Gilmore M.S."/>
            <person name="Schwartzman J."/>
            <person name="Van Tyne D."/>
            <person name="Martin M."/>
            <person name="Earl A.M."/>
            <person name="Manson A.L."/>
            <person name="Straub T."/>
            <person name="Salamzade R."/>
            <person name="Saavedra J."/>
            <person name="Lebreton F."/>
            <person name="Prichula J."/>
            <person name="Schaufler K."/>
            <person name="Gaca A."/>
            <person name="Sgardioli B."/>
            <person name="Wagenaar J."/>
            <person name="Strong T."/>
        </authorList>
    </citation>
    <scope>NUCLEOTIDE SEQUENCE [LARGE SCALE GENOMIC DNA]</scope>
    <source>
        <strain evidence="6 7">DIV0080</strain>
    </source>
</reference>
<keyword evidence="1" id="KW-0805">Transcription regulation</keyword>
<dbReference type="InterPro" id="IPR000281">
    <property type="entry name" value="HTH_RpiR"/>
</dbReference>
<dbReference type="RefSeq" id="WP_206964895.1">
    <property type="nucleotide sequence ID" value="NZ_JAFLVX010000009.1"/>
</dbReference>
<protein>
    <submittedName>
        <fullName evidence="6">MurR/RpiR family transcriptional regulator</fullName>
    </submittedName>
</protein>
<dbReference type="InterPro" id="IPR047640">
    <property type="entry name" value="RpiR-like"/>
</dbReference>
<keyword evidence="7" id="KW-1185">Reference proteome</keyword>
<evidence type="ECO:0000256" key="3">
    <source>
        <dbReference type="ARBA" id="ARBA00023163"/>
    </source>
</evidence>
<dbReference type="InterPro" id="IPR001347">
    <property type="entry name" value="SIS_dom"/>
</dbReference>
<dbReference type="Proteomes" id="UP000664857">
    <property type="component" value="Unassembled WGS sequence"/>
</dbReference>
<accession>A0ABS3HT64</accession>
<dbReference type="InterPro" id="IPR046348">
    <property type="entry name" value="SIS_dom_sf"/>
</dbReference>
<evidence type="ECO:0000259" key="4">
    <source>
        <dbReference type="PROSITE" id="PS51071"/>
    </source>
</evidence>
<evidence type="ECO:0000256" key="1">
    <source>
        <dbReference type="ARBA" id="ARBA00023015"/>
    </source>
</evidence>
<dbReference type="PANTHER" id="PTHR30514:SF10">
    <property type="entry name" value="MURR_RPIR FAMILY TRANSCRIPTIONAL REGULATOR"/>
    <property type="match status" value="1"/>
</dbReference>
<feature type="domain" description="HTH rpiR-type" evidence="4">
    <location>
        <begin position="1"/>
        <end position="76"/>
    </location>
</feature>
<sequence>MTILKQLANLKDVTPSEEVLIAYINQHRKEVLMMTPQSLSEASFVSVATVYRLLGKLGISSFSDLKVALAYTITNQHTSVDPNYPVDLEDNLQTSVAKMTSLYQQTLEETISLLSEEALKSSVELLLQAETIDIYAASANLHFARNFKFQLQEIGTLVNVPDEDYVQRLSAANSTKDHVAIVVSYGGRGQTTQEVVKLLTKNQTPIILVTSTQNNPLVSEAREVLFLASDENHYNKISSFSTRFSLLMLFDLLYTGYFNHNGEENRRFKLTNYQKMNQQLK</sequence>
<dbReference type="InterPro" id="IPR035472">
    <property type="entry name" value="RpiR-like_SIS"/>
</dbReference>
<dbReference type="PROSITE" id="PS51464">
    <property type="entry name" value="SIS"/>
    <property type="match status" value="1"/>
</dbReference>
<name>A0ABS3HT64_9ENTE</name>
<evidence type="ECO:0000256" key="2">
    <source>
        <dbReference type="ARBA" id="ARBA00023125"/>
    </source>
</evidence>
<dbReference type="SUPFAM" id="SSF46689">
    <property type="entry name" value="Homeodomain-like"/>
    <property type="match status" value="1"/>
</dbReference>
<dbReference type="InterPro" id="IPR036388">
    <property type="entry name" value="WH-like_DNA-bd_sf"/>
</dbReference>
<dbReference type="CDD" id="cd05013">
    <property type="entry name" value="SIS_RpiR"/>
    <property type="match status" value="1"/>
</dbReference>
<proteinExistence type="predicted"/>